<evidence type="ECO:0000313" key="8">
    <source>
        <dbReference type="EMBL" id="TXK62138.1"/>
    </source>
</evidence>
<evidence type="ECO:0000313" key="9">
    <source>
        <dbReference type="Proteomes" id="UP000321248"/>
    </source>
</evidence>
<dbReference type="InterPro" id="IPR013785">
    <property type="entry name" value="Aldolase_TIM"/>
</dbReference>
<evidence type="ECO:0000256" key="4">
    <source>
        <dbReference type="ARBA" id="ARBA00023004"/>
    </source>
</evidence>
<keyword evidence="9" id="KW-1185">Reference proteome</keyword>
<dbReference type="GO" id="GO:0046872">
    <property type="term" value="F:metal ion binding"/>
    <property type="evidence" value="ECO:0007669"/>
    <property type="project" value="UniProtKB-KW"/>
</dbReference>
<accession>A0A5C8KN02</accession>
<name>A0A5C8KN02_9GAMM</name>
<dbReference type="Pfam" id="PF12345">
    <property type="entry name" value="DUF3641"/>
    <property type="match status" value="1"/>
</dbReference>
<keyword evidence="3" id="KW-0479">Metal-binding</keyword>
<dbReference type="GO" id="GO:0051536">
    <property type="term" value="F:iron-sulfur cluster binding"/>
    <property type="evidence" value="ECO:0007669"/>
    <property type="project" value="UniProtKB-KW"/>
</dbReference>
<comment type="caution">
    <text evidence="8">The sequence shown here is derived from an EMBL/GenBank/DDBJ whole genome shotgun (WGS) entry which is preliminary data.</text>
</comment>
<dbReference type="SUPFAM" id="SSF102114">
    <property type="entry name" value="Radical SAM enzymes"/>
    <property type="match status" value="1"/>
</dbReference>
<dbReference type="PANTHER" id="PTHR43728:SF1">
    <property type="entry name" value="FE-S OXIDOREDUCTASE"/>
    <property type="match status" value="1"/>
</dbReference>
<dbReference type="InterPro" id="IPR026351">
    <property type="entry name" value="rSAM_ArsS-like"/>
</dbReference>
<dbReference type="EMBL" id="VRTS01000006">
    <property type="protein sequence ID" value="TXK62138.1"/>
    <property type="molecule type" value="Genomic_DNA"/>
</dbReference>
<evidence type="ECO:0000256" key="1">
    <source>
        <dbReference type="ARBA" id="ARBA00001966"/>
    </source>
</evidence>
<dbReference type="InterPro" id="IPR007197">
    <property type="entry name" value="rSAM"/>
</dbReference>
<evidence type="ECO:0000256" key="5">
    <source>
        <dbReference type="ARBA" id="ARBA00023014"/>
    </source>
</evidence>
<evidence type="ECO:0000259" key="7">
    <source>
        <dbReference type="Pfam" id="PF12345"/>
    </source>
</evidence>
<evidence type="ECO:0000259" key="6">
    <source>
        <dbReference type="Pfam" id="PF04055"/>
    </source>
</evidence>
<dbReference type="RefSeq" id="WP_147891931.1">
    <property type="nucleotide sequence ID" value="NZ_VRTS01000006.1"/>
</dbReference>
<keyword evidence="4" id="KW-0408">Iron</keyword>
<dbReference type="OrthoDB" id="9810775at2"/>
<evidence type="ECO:0000256" key="3">
    <source>
        <dbReference type="ARBA" id="ARBA00022723"/>
    </source>
</evidence>
<reference evidence="8 9" key="1">
    <citation type="submission" date="2019-08" db="EMBL/GenBank/DDBJ databases">
        <authorList>
            <person name="Karlyshev A.V."/>
        </authorList>
    </citation>
    <scope>NUCLEOTIDE SEQUENCE [LARGE SCALE GENOMIC DNA]</scope>
    <source>
        <strain evidence="8 9">Alg18-2.2</strain>
    </source>
</reference>
<dbReference type="Gene3D" id="3.20.20.70">
    <property type="entry name" value="Aldolase class I"/>
    <property type="match status" value="1"/>
</dbReference>
<dbReference type="GO" id="GO:0003824">
    <property type="term" value="F:catalytic activity"/>
    <property type="evidence" value="ECO:0007669"/>
    <property type="project" value="InterPro"/>
</dbReference>
<dbReference type="SFLD" id="SFLDS00029">
    <property type="entry name" value="Radical_SAM"/>
    <property type="match status" value="1"/>
</dbReference>
<dbReference type="Pfam" id="PF04055">
    <property type="entry name" value="Radical_SAM"/>
    <property type="match status" value="1"/>
</dbReference>
<proteinExistence type="predicted"/>
<sequence length="322" mass="35829">MRDTWPLLKEHDFPDIERGTLDTLQLNLGYLCNLACIHCHVAAGPNRKELMDRDTLALALEVARARGVRTLDLTGGSPEMNPHFRWFVAEARQQGLHVMDRLNPTIIEEPGYEWSADFLAAHQVEVVASLPCYSAANVDEQRGNGVFEASIRALQRINALGYGQPGSSLVLNLVYNPNGAFLPPDQDALEADYKRLLGEEFGIVFNRLYALANMPIQRYGSWLLSKGRFDAYMGTLREAHRDDNLQAVMCRNLVSVDYQGYLYDCDFNQMLGLPMGGHTPEDRHRPHLRDLLDAPPPRRIATAGHCYGCTAGQGSSCGGALD</sequence>
<evidence type="ECO:0000256" key="2">
    <source>
        <dbReference type="ARBA" id="ARBA00022691"/>
    </source>
</evidence>
<dbReference type="InterPro" id="IPR024521">
    <property type="entry name" value="ArsS-like_C"/>
</dbReference>
<dbReference type="PANTHER" id="PTHR43728">
    <property type="entry name" value="SLR0304 PROTEIN"/>
    <property type="match status" value="1"/>
</dbReference>
<dbReference type="InterPro" id="IPR058240">
    <property type="entry name" value="rSAM_sf"/>
</dbReference>
<keyword evidence="5" id="KW-0411">Iron-sulfur</keyword>
<protein>
    <submittedName>
        <fullName evidence="8">Radical SAM/Cys-rich domain protein</fullName>
    </submittedName>
</protein>
<dbReference type="Proteomes" id="UP000321248">
    <property type="component" value="Unassembled WGS sequence"/>
</dbReference>
<comment type="cofactor">
    <cofactor evidence="1">
        <name>[4Fe-4S] cluster</name>
        <dbReference type="ChEBI" id="CHEBI:49883"/>
    </cofactor>
</comment>
<dbReference type="SFLD" id="SFLDG01067">
    <property type="entry name" value="SPASM/twitch_domain_containing"/>
    <property type="match status" value="1"/>
</dbReference>
<dbReference type="NCBIfam" id="TIGR04167">
    <property type="entry name" value="rSAM_SeCys"/>
    <property type="match status" value="1"/>
</dbReference>
<dbReference type="CDD" id="cd01335">
    <property type="entry name" value="Radical_SAM"/>
    <property type="match status" value="1"/>
</dbReference>
<feature type="domain" description="Radical SAM core" evidence="6">
    <location>
        <begin position="27"/>
        <end position="164"/>
    </location>
</feature>
<keyword evidence="2" id="KW-0949">S-adenosyl-L-methionine</keyword>
<organism evidence="8 9">
    <name type="scientific">Alkalisalibacterium limincola</name>
    <dbReference type="NCBI Taxonomy" id="2699169"/>
    <lineage>
        <taxon>Bacteria</taxon>
        <taxon>Pseudomonadati</taxon>
        <taxon>Pseudomonadota</taxon>
        <taxon>Gammaproteobacteria</taxon>
        <taxon>Lysobacterales</taxon>
        <taxon>Lysobacteraceae</taxon>
        <taxon>Alkalisalibacterium</taxon>
    </lineage>
</organism>
<feature type="domain" description="Arsenosugar biosynthesis radical SAM protein ArsS-like C-terminal" evidence="7">
    <location>
        <begin position="182"/>
        <end position="320"/>
    </location>
</feature>
<gene>
    <name evidence="8" type="ORF">FU658_09910</name>
</gene>
<dbReference type="AlphaFoldDB" id="A0A5C8KN02"/>